<feature type="non-terminal residue" evidence="1">
    <location>
        <position position="193"/>
    </location>
</feature>
<proteinExistence type="predicted"/>
<gene>
    <name evidence="1" type="ORF">M011DRAFT_383738</name>
</gene>
<protein>
    <submittedName>
        <fullName evidence="1">Uncharacterized protein</fullName>
    </submittedName>
</protein>
<sequence length="193" mass="22421">LPHPNEHITTINYDLEFPYLQHPSSTTFTPHHLDHCRCPQRQPKPDTKPATHIYTRYVCHNPNVLIRPRSKQHWFLDKPGPAFNILRPPTEEEKEMLPDAGIICVNKQIYKEALPLLYRGRTFRLLTGICSRGRYQAYATLVWLSRLSPLARENISSLSLSCWSCEEDCMNANAERAYEAFVRFCILKMPGLK</sequence>
<dbReference type="OrthoDB" id="3750348at2759"/>
<dbReference type="AlphaFoldDB" id="A0A6A6VAJ3"/>
<evidence type="ECO:0000313" key="1">
    <source>
        <dbReference type="EMBL" id="KAF2747565.1"/>
    </source>
</evidence>
<reference evidence="1" key="1">
    <citation type="journal article" date="2020" name="Stud. Mycol.">
        <title>101 Dothideomycetes genomes: a test case for predicting lifestyles and emergence of pathogens.</title>
        <authorList>
            <person name="Haridas S."/>
            <person name="Albert R."/>
            <person name="Binder M."/>
            <person name="Bloem J."/>
            <person name="Labutti K."/>
            <person name="Salamov A."/>
            <person name="Andreopoulos B."/>
            <person name="Baker S."/>
            <person name="Barry K."/>
            <person name="Bills G."/>
            <person name="Bluhm B."/>
            <person name="Cannon C."/>
            <person name="Castanera R."/>
            <person name="Culley D."/>
            <person name="Daum C."/>
            <person name="Ezra D."/>
            <person name="Gonzalez J."/>
            <person name="Henrissat B."/>
            <person name="Kuo A."/>
            <person name="Liang C."/>
            <person name="Lipzen A."/>
            <person name="Lutzoni F."/>
            <person name="Magnuson J."/>
            <person name="Mondo S."/>
            <person name="Nolan M."/>
            <person name="Ohm R."/>
            <person name="Pangilinan J."/>
            <person name="Park H.-J."/>
            <person name="Ramirez L."/>
            <person name="Alfaro M."/>
            <person name="Sun H."/>
            <person name="Tritt A."/>
            <person name="Yoshinaga Y."/>
            <person name="Zwiers L.-H."/>
            <person name="Turgeon B."/>
            <person name="Goodwin S."/>
            <person name="Spatafora J."/>
            <person name="Crous P."/>
            <person name="Grigoriev I."/>
        </authorList>
    </citation>
    <scope>NUCLEOTIDE SEQUENCE</scope>
    <source>
        <strain evidence="1">CBS 119925</strain>
    </source>
</reference>
<feature type="non-terminal residue" evidence="1">
    <location>
        <position position="1"/>
    </location>
</feature>
<organism evidence="1 2">
    <name type="scientific">Sporormia fimetaria CBS 119925</name>
    <dbReference type="NCBI Taxonomy" id="1340428"/>
    <lineage>
        <taxon>Eukaryota</taxon>
        <taxon>Fungi</taxon>
        <taxon>Dikarya</taxon>
        <taxon>Ascomycota</taxon>
        <taxon>Pezizomycotina</taxon>
        <taxon>Dothideomycetes</taxon>
        <taxon>Pleosporomycetidae</taxon>
        <taxon>Pleosporales</taxon>
        <taxon>Sporormiaceae</taxon>
        <taxon>Sporormia</taxon>
    </lineage>
</organism>
<accession>A0A6A6VAJ3</accession>
<evidence type="ECO:0000313" key="2">
    <source>
        <dbReference type="Proteomes" id="UP000799440"/>
    </source>
</evidence>
<dbReference type="Proteomes" id="UP000799440">
    <property type="component" value="Unassembled WGS sequence"/>
</dbReference>
<dbReference type="EMBL" id="MU006572">
    <property type="protein sequence ID" value="KAF2747565.1"/>
    <property type="molecule type" value="Genomic_DNA"/>
</dbReference>
<keyword evidence="2" id="KW-1185">Reference proteome</keyword>
<name>A0A6A6VAJ3_9PLEO</name>